<sequence>MRSVIVAAILAGSSIAAVPATAQVSNQDPGKFVQSLATTGFGVLKGDKGTARGKFRSLLAQHFAVDAIGDRLIRRWRPKISDVQYKAYKTAFPDFIVGTYADRLYDYSDADIKVVRVQNQGNSAAVLTQVTRPGARPVNAIWALAKVGGGYKVTNLTVGGVNIAVAQEADFNSYVQRNGFDALVNFMEKRG</sequence>
<organism evidence="2 3">
    <name type="scientific">Allosphingosinicella humi</name>
    <dbReference type="NCBI Taxonomy" id="2068657"/>
    <lineage>
        <taxon>Bacteria</taxon>
        <taxon>Pseudomonadati</taxon>
        <taxon>Pseudomonadota</taxon>
        <taxon>Alphaproteobacteria</taxon>
        <taxon>Sphingomonadales</taxon>
        <taxon>Sphingomonadaceae</taxon>
        <taxon>Allosphingosinicella</taxon>
    </lineage>
</organism>
<dbReference type="Gene3D" id="3.10.450.710">
    <property type="entry name" value="Tgt2/MlaC"/>
    <property type="match status" value="1"/>
</dbReference>
<evidence type="ECO:0000313" key="3">
    <source>
        <dbReference type="Proteomes" id="UP000245916"/>
    </source>
</evidence>
<proteinExistence type="predicted"/>
<name>A0A2U2IYT5_9SPHN</name>
<keyword evidence="3" id="KW-1185">Reference proteome</keyword>
<dbReference type="OrthoDB" id="8099120at2"/>
<dbReference type="EMBL" id="QFFF01000002">
    <property type="protein sequence ID" value="PWG01255.1"/>
    <property type="molecule type" value="Genomic_DNA"/>
</dbReference>
<feature type="signal peptide" evidence="1">
    <location>
        <begin position="1"/>
        <end position="22"/>
    </location>
</feature>
<keyword evidence="1" id="KW-0732">Signal</keyword>
<feature type="chain" id="PRO_5015644473" evidence="1">
    <location>
        <begin position="23"/>
        <end position="191"/>
    </location>
</feature>
<evidence type="ECO:0000256" key="1">
    <source>
        <dbReference type="SAM" id="SignalP"/>
    </source>
</evidence>
<dbReference type="AlphaFoldDB" id="A0A2U2IYT5"/>
<dbReference type="Pfam" id="PF05494">
    <property type="entry name" value="MlaC"/>
    <property type="match status" value="1"/>
</dbReference>
<dbReference type="Proteomes" id="UP000245916">
    <property type="component" value="Unassembled WGS sequence"/>
</dbReference>
<dbReference type="InterPro" id="IPR008869">
    <property type="entry name" value="MlaC/ttg2D"/>
</dbReference>
<comment type="caution">
    <text evidence="2">The sequence shown here is derived from an EMBL/GenBank/DDBJ whole genome shotgun (WGS) entry which is preliminary data.</text>
</comment>
<dbReference type="PANTHER" id="PTHR36573">
    <property type="entry name" value="INTERMEMBRANE PHOSPHOLIPID TRANSPORT SYSTEM BINDING PROTEIN MLAC"/>
    <property type="match status" value="1"/>
</dbReference>
<gene>
    <name evidence="2" type="ORF">DF286_14085</name>
</gene>
<protein>
    <submittedName>
        <fullName evidence="2">Toluene tolerance protein</fullName>
    </submittedName>
</protein>
<dbReference type="InterPro" id="IPR042245">
    <property type="entry name" value="Tgt2/MlaC_sf"/>
</dbReference>
<reference evidence="2 3" key="1">
    <citation type="submission" date="2018-05" db="EMBL/GenBank/DDBJ databases">
        <title>Genome of Sphingosinicella humi QZX222.</title>
        <authorList>
            <person name="Qiao Z."/>
            <person name="Wang G."/>
        </authorList>
    </citation>
    <scope>NUCLEOTIDE SEQUENCE [LARGE SCALE GENOMIC DNA]</scope>
    <source>
        <strain evidence="2 3">QZX222</strain>
    </source>
</reference>
<dbReference type="RefSeq" id="WP_109272317.1">
    <property type="nucleotide sequence ID" value="NZ_QFFF01000002.1"/>
</dbReference>
<accession>A0A2U2IYT5</accession>
<evidence type="ECO:0000313" key="2">
    <source>
        <dbReference type="EMBL" id="PWG01255.1"/>
    </source>
</evidence>
<dbReference type="PANTHER" id="PTHR36573:SF1">
    <property type="entry name" value="INTERMEMBRANE PHOSPHOLIPID TRANSPORT SYSTEM BINDING PROTEIN MLAC"/>
    <property type="match status" value="1"/>
</dbReference>